<dbReference type="AlphaFoldDB" id="A0A0V8J4U6"/>
<reference evidence="2 3" key="1">
    <citation type="journal article" date="2014" name="Antonie Van Leeuwenhoek">
        <title>Fictibacillus enclensis sp. nov., isolated from marine sediment.</title>
        <authorList>
            <person name="Dastager S.G."/>
            <person name="Mawlankar R."/>
            <person name="Srinivasan K."/>
            <person name="Tang S.K."/>
            <person name="Lee J.C."/>
            <person name="Ramana V.V."/>
            <person name="Shouche Y.S."/>
        </authorList>
    </citation>
    <scope>NUCLEOTIDE SEQUENCE [LARGE SCALE GENOMIC DNA]</scope>
    <source>
        <strain evidence="2 3">NIO-1003</strain>
    </source>
</reference>
<dbReference type="Proteomes" id="UP000054099">
    <property type="component" value="Unassembled WGS sequence"/>
</dbReference>
<protein>
    <recommendedName>
        <fullName evidence="1">DUF1659 domain-containing protein</fullName>
    </recommendedName>
</protein>
<dbReference type="EMBL" id="LNQN01000005">
    <property type="protein sequence ID" value="KSU81915.1"/>
    <property type="molecule type" value="Genomic_DNA"/>
</dbReference>
<proteinExistence type="predicted"/>
<comment type="caution">
    <text evidence="2">The sequence shown here is derived from an EMBL/GenBank/DDBJ whole genome shotgun (WGS) entry which is preliminary data.</text>
</comment>
<dbReference type="Pfam" id="PF07872">
    <property type="entry name" value="DUF1659"/>
    <property type="match status" value="1"/>
</dbReference>
<dbReference type="InterPro" id="IPR012454">
    <property type="entry name" value="DUF1659"/>
</dbReference>
<keyword evidence="3" id="KW-1185">Reference proteome</keyword>
<organism evidence="2 3">
    <name type="scientific">Fictibacillus enclensis</name>
    <dbReference type="NCBI Taxonomy" id="1017270"/>
    <lineage>
        <taxon>Bacteria</taxon>
        <taxon>Bacillati</taxon>
        <taxon>Bacillota</taxon>
        <taxon>Bacilli</taxon>
        <taxon>Bacillales</taxon>
        <taxon>Fictibacillaceae</taxon>
        <taxon>Fictibacillus</taxon>
    </lineage>
</organism>
<evidence type="ECO:0000313" key="2">
    <source>
        <dbReference type="EMBL" id="KSU81915.1"/>
    </source>
</evidence>
<gene>
    <name evidence="2" type="ORF">AS030_16650</name>
</gene>
<evidence type="ECO:0000313" key="3">
    <source>
        <dbReference type="Proteomes" id="UP000054099"/>
    </source>
</evidence>
<accession>A0A0V8J4U6</accession>
<dbReference type="RefSeq" id="WP_061973684.1">
    <property type="nucleotide sequence ID" value="NZ_CP126109.1"/>
</dbReference>
<name>A0A0V8J4U6_9BACL</name>
<feature type="domain" description="DUF1659" evidence="1">
    <location>
        <begin position="3"/>
        <end position="69"/>
    </location>
</feature>
<sequence length="71" mass="7756">MATTAILSTQLRLVFDGGMDGDKQIYKNKNFSNVKTSATPDQLYAVANALAPLQQLPLLSVERNDSHSIYA</sequence>
<evidence type="ECO:0000259" key="1">
    <source>
        <dbReference type="Pfam" id="PF07872"/>
    </source>
</evidence>
<dbReference type="OrthoDB" id="48766at2"/>